<dbReference type="EMBL" id="PZKL01000045">
    <property type="protein sequence ID" value="PTH79066.1"/>
    <property type="molecule type" value="Genomic_DNA"/>
</dbReference>
<comment type="caution">
    <text evidence="1">The sequence shown here is derived from an EMBL/GenBank/DDBJ whole genome shotgun (WGS) entry which is preliminary data.</text>
</comment>
<gene>
    <name evidence="1" type="ORF">DAA48_21755</name>
</gene>
<dbReference type="AlphaFoldDB" id="A0A2T4MX84"/>
<evidence type="ECO:0000313" key="2">
    <source>
        <dbReference type="Proteomes" id="UP000241986"/>
    </source>
</evidence>
<sequence>MVQSLQALNFNQFLSGVEMSSLGEEGEYRIVHDFSYVRLDLSGREKHEHNRSNVFSGVFPNVERLLLFVGKVIEKNKHSLLKMRRCDFELYFSEKYICTLNISKGRDDGDFIIDVEKEHSQDEINSMVAYCFSESVVESDRGNEAVSARLREQGCLWANKQTPDDDVFHIRKKIEEKVRLNKLREKEPAKQVVSPAKKTESEVVPDEISSMKNRLMELKKRLDSGYDYSNRDQIYAGYELDMRKKDLAKEVERLKARFKGRFESVIGEIDAIADTIGLYDVGKGDTDGDYWDGDIEDTVF</sequence>
<proteinExistence type="predicted"/>
<name>A0A2T4MX84_AERVE</name>
<reference evidence="1 2" key="1">
    <citation type="submission" date="2018-03" db="EMBL/GenBank/DDBJ databases">
        <title>Aeromonas veronii whole genome sequencing and analysis.</title>
        <authorList>
            <person name="Xie H."/>
            <person name="Liu T."/>
            <person name="Wang K."/>
        </authorList>
    </citation>
    <scope>NUCLEOTIDE SEQUENCE [LARGE SCALE GENOMIC DNA]</scope>
    <source>
        <strain evidence="1 2">XH.VA.1</strain>
    </source>
</reference>
<organism evidence="1 2">
    <name type="scientific">Aeromonas veronii</name>
    <dbReference type="NCBI Taxonomy" id="654"/>
    <lineage>
        <taxon>Bacteria</taxon>
        <taxon>Pseudomonadati</taxon>
        <taxon>Pseudomonadota</taxon>
        <taxon>Gammaproteobacteria</taxon>
        <taxon>Aeromonadales</taxon>
        <taxon>Aeromonadaceae</taxon>
        <taxon>Aeromonas</taxon>
    </lineage>
</organism>
<protein>
    <submittedName>
        <fullName evidence="1">Uncharacterized protein</fullName>
    </submittedName>
</protein>
<evidence type="ECO:0000313" key="1">
    <source>
        <dbReference type="EMBL" id="PTH79066.1"/>
    </source>
</evidence>
<dbReference type="Proteomes" id="UP000241986">
    <property type="component" value="Unassembled WGS sequence"/>
</dbReference>
<accession>A0A2T4MX84</accession>